<comment type="caution">
    <text evidence="1">The sequence shown here is derived from an EMBL/GenBank/DDBJ whole genome shotgun (WGS) entry which is preliminary data.</text>
</comment>
<dbReference type="PANTHER" id="PTHR34319:SF7">
    <property type="entry name" value="HNH ENDONUCLEASE DOMAIN-CONTAINING PROTEIN"/>
    <property type="match status" value="1"/>
</dbReference>
<dbReference type="Gene3D" id="2.30.110.20">
    <property type="entry name" value="Hcp1-like"/>
    <property type="match status" value="1"/>
</dbReference>
<evidence type="ECO:0000313" key="1">
    <source>
        <dbReference type="EMBL" id="MBN3577710.1"/>
    </source>
</evidence>
<organism evidence="1 2">
    <name type="scientific">Vibrio neptunius</name>
    <dbReference type="NCBI Taxonomy" id="170651"/>
    <lineage>
        <taxon>Bacteria</taxon>
        <taxon>Pseudomonadati</taxon>
        <taxon>Pseudomonadota</taxon>
        <taxon>Gammaproteobacteria</taxon>
        <taxon>Vibrionales</taxon>
        <taxon>Vibrionaceae</taxon>
        <taxon>Vibrio</taxon>
    </lineage>
</organism>
<evidence type="ECO:0000313" key="2">
    <source>
        <dbReference type="Proteomes" id="UP000779070"/>
    </source>
</evidence>
<dbReference type="InterPro" id="IPR052947">
    <property type="entry name" value="T6SS_Hcp1_domain"/>
</dbReference>
<dbReference type="RefSeq" id="WP_206369553.1">
    <property type="nucleotide sequence ID" value="NZ_CAWPTM010000156.1"/>
</dbReference>
<dbReference type="EMBL" id="JAFHLB010000008">
    <property type="protein sequence ID" value="MBN3577710.1"/>
    <property type="molecule type" value="Genomic_DNA"/>
</dbReference>
<protein>
    <submittedName>
        <fullName evidence="1">Hcp family type VI secretion system effector</fullName>
    </submittedName>
</protein>
<gene>
    <name evidence="1" type="ORF">JYA62_08465</name>
</gene>
<dbReference type="SUPFAM" id="SSF141452">
    <property type="entry name" value="Hcp1-like"/>
    <property type="match status" value="1"/>
</dbReference>
<name>A0ABS3A106_9VIBR</name>
<proteinExistence type="predicted"/>
<dbReference type="InterPro" id="IPR008514">
    <property type="entry name" value="T6SS_Hcp"/>
</dbReference>
<dbReference type="NCBIfam" id="TIGR03344">
    <property type="entry name" value="VI_effect_Hcp1"/>
    <property type="match status" value="1"/>
</dbReference>
<dbReference type="InterPro" id="IPR036624">
    <property type="entry name" value="Hcp1-lik_sf"/>
</dbReference>
<dbReference type="Pfam" id="PF05638">
    <property type="entry name" value="T6SS_HCP"/>
    <property type="match status" value="1"/>
</dbReference>
<reference evidence="1 2" key="1">
    <citation type="submission" date="2021-02" db="EMBL/GenBank/DDBJ databases">
        <title>Draft Genome Sequences of 5 Vibrio neptunius Strains Isolated From of Bivalve Hatcheries.</title>
        <authorList>
            <person name="Galvis F."/>
            <person name="Barja J.L."/>
            <person name="Lemos M.L."/>
            <person name="Balado M."/>
        </authorList>
    </citation>
    <scope>NUCLEOTIDE SEQUENCE [LARGE SCALE GENOMIC DNA]</scope>
    <source>
        <strain evidence="1 2">PP-145.98</strain>
    </source>
</reference>
<dbReference type="Proteomes" id="UP000779070">
    <property type="component" value="Unassembled WGS sequence"/>
</dbReference>
<keyword evidence="2" id="KW-1185">Reference proteome</keyword>
<sequence>MSTRAFLSIESVDNGCLSHACNTPLSMGNSYQSGHEDQITVLSFSHSIDYDNKAIHHPIQIVKKIDKASPILAQACSDGDELKCCLNFYRPSSKGGSELFYEVKLTGALIRSLSTHMPHVIDFNDNEMNETMLISYRDISWRHIGANTGAFSSWLQAFSDVRDKDER</sequence>
<dbReference type="PANTHER" id="PTHR34319">
    <property type="entry name" value="MAJOR EXPORTED PROTEIN"/>
    <property type="match status" value="1"/>
</dbReference>
<accession>A0ABS3A106</accession>